<dbReference type="SUPFAM" id="SSF51101">
    <property type="entry name" value="Mannose-binding lectins"/>
    <property type="match status" value="1"/>
</dbReference>
<evidence type="ECO:0000256" key="1">
    <source>
        <dbReference type="ARBA" id="ARBA00006568"/>
    </source>
</evidence>
<dbReference type="PANTHER" id="PTHR47293:SF79">
    <property type="entry name" value="JACALIN-TYPE LECTIN DOMAIN-CONTAINING PROTEIN"/>
    <property type="match status" value="1"/>
</dbReference>
<dbReference type="PROSITE" id="PS51752">
    <property type="entry name" value="JACALIN_LECTIN"/>
    <property type="match status" value="1"/>
</dbReference>
<dbReference type="Pfam" id="PF01419">
    <property type="entry name" value="Jacalin"/>
    <property type="match status" value="1"/>
</dbReference>
<evidence type="ECO:0000256" key="2">
    <source>
        <dbReference type="ARBA" id="ARBA00022734"/>
    </source>
</evidence>
<sequence length="170" mass="18955">MGGIKEAKKGEGCVKTLSFKPKGSSSGGSDWDDGVYCNIKTLEIQFGGRCIDAIRFQYEDKYGNSVTPQKHGGNEGKRIIQVRLNCPDEYLISIHGYHGDIYDRFGNPTHVIRSLTFETNEQSLGPYGIEERIKFSFPTTGLIKIVGFHGRSGWFLDAIGFHYLPISISK</sequence>
<keyword evidence="2" id="KW-0430">Lectin</keyword>
<organism evidence="4">
    <name type="scientific">Cucumis melo</name>
    <name type="common">Muskmelon</name>
    <dbReference type="NCBI Taxonomy" id="3656"/>
    <lineage>
        <taxon>Eukaryota</taxon>
        <taxon>Viridiplantae</taxon>
        <taxon>Streptophyta</taxon>
        <taxon>Embryophyta</taxon>
        <taxon>Tracheophyta</taxon>
        <taxon>Spermatophyta</taxon>
        <taxon>Magnoliopsida</taxon>
        <taxon>eudicotyledons</taxon>
        <taxon>Gunneridae</taxon>
        <taxon>Pentapetalae</taxon>
        <taxon>rosids</taxon>
        <taxon>fabids</taxon>
        <taxon>Cucurbitales</taxon>
        <taxon>Cucurbitaceae</taxon>
        <taxon>Benincaseae</taxon>
        <taxon>Cucumis</taxon>
    </lineage>
</organism>
<evidence type="ECO:0000259" key="3">
    <source>
        <dbReference type="PROSITE" id="PS51752"/>
    </source>
</evidence>
<gene>
    <name evidence="4" type="primary">103503939</name>
</gene>
<dbReference type="CDD" id="cd09612">
    <property type="entry name" value="Jacalin"/>
    <property type="match status" value="1"/>
</dbReference>
<reference evidence="4" key="1">
    <citation type="submission" date="2023-03" db="UniProtKB">
        <authorList>
            <consortium name="EnsemblPlants"/>
        </authorList>
    </citation>
    <scope>IDENTIFICATION</scope>
</reference>
<dbReference type="Gene3D" id="2.100.10.30">
    <property type="entry name" value="Jacalin-like lectin domain"/>
    <property type="match status" value="1"/>
</dbReference>
<dbReference type="PANTHER" id="PTHR47293">
    <property type="entry name" value="JACALIN-RELATED LECTIN 3"/>
    <property type="match status" value="1"/>
</dbReference>
<dbReference type="InterPro" id="IPR001229">
    <property type="entry name" value="Jacalin-like_lectin_dom"/>
</dbReference>
<dbReference type="RefSeq" id="XP_008466552.2">
    <property type="nucleotide sequence ID" value="XM_008468330.3"/>
</dbReference>
<protein>
    <recommendedName>
        <fullName evidence="3">Jacalin-type lectin domain-containing protein</fullName>
    </recommendedName>
</protein>
<dbReference type="EnsemblPlants" id="MELO3C003824.2.1">
    <property type="protein sequence ID" value="MELO3C003824.2.1"/>
    <property type="gene ID" value="MELO3C003824.2"/>
</dbReference>
<feature type="domain" description="Jacalin-type lectin" evidence="3">
    <location>
        <begin position="16"/>
        <end position="165"/>
    </location>
</feature>
<dbReference type="InterPro" id="IPR036404">
    <property type="entry name" value="Jacalin-like_lectin_dom_sf"/>
</dbReference>
<proteinExistence type="inferred from homology"/>
<accession>A0A9I9CHW2</accession>
<comment type="similarity">
    <text evidence="1">Belongs to the jacalin lectin family.</text>
</comment>
<evidence type="ECO:0000313" key="4">
    <source>
        <dbReference type="EnsemblPlants" id="MELO3C003824.2.1"/>
    </source>
</evidence>
<name>A0A9I9CHW2_CUCME</name>
<dbReference type="InterPro" id="IPR033734">
    <property type="entry name" value="Jacalin-like_lectin_dom_plant"/>
</dbReference>
<dbReference type="SMART" id="SM00915">
    <property type="entry name" value="Jacalin"/>
    <property type="match status" value="1"/>
</dbReference>